<keyword evidence="3" id="KW-1185">Reference proteome</keyword>
<evidence type="ECO:0000313" key="2">
    <source>
        <dbReference type="EMBL" id="MED6164225.1"/>
    </source>
</evidence>
<proteinExistence type="predicted"/>
<reference evidence="2 3" key="1">
    <citation type="journal article" date="2023" name="Plants (Basel)">
        <title>Bridging the Gap: Combining Genomics and Transcriptomics Approaches to Understand Stylosanthes scabra, an Orphan Legume from the Brazilian Caatinga.</title>
        <authorList>
            <person name="Ferreira-Neto J.R.C."/>
            <person name="da Silva M.D."/>
            <person name="Binneck E."/>
            <person name="de Melo N.F."/>
            <person name="da Silva R.H."/>
            <person name="de Melo A.L.T.M."/>
            <person name="Pandolfi V."/>
            <person name="Bustamante F.O."/>
            <person name="Brasileiro-Vidal A.C."/>
            <person name="Benko-Iseppon A.M."/>
        </authorList>
    </citation>
    <scope>NUCLEOTIDE SEQUENCE [LARGE SCALE GENOMIC DNA]</scope>
    <source>
        <tissue evidence="2">Leaves</tissue>
    </source>
</reference>
<dbReference type="EMBL" id="JASCZI010122382">
    <property type="protein sequence ID" value="MED6164225.1"/>
    <property type="molecule type" value="Genomic_DNA"/>
</dbReference>
<organism evidence="2 3">
    <name type="scientific">Stylosanthes scabra</name>
    <dbReference type="NCBI Taxonomy" id="79078"/>
    <lineage>
        <taxon>Eukaryota</taxon>
        <taxon>Viridiplantae</taxon>
        <taxon>Streptophyta</taxon>
        <taxon>Embryophyta</taxon>
        <taxon>Tracheophyta</taxon>
        <taxon>Spermatophyta</taxon>
        <taxon>Magnoliopsida</taxon>
        <taxon>eudicotyledons</taxon>
        <taxon>Gunneridae</taxon>
        <taxon>Pentapetalae</taxon>
        <taxon>rosids</taxon>
        <taxon>fabids</taxon>
        <taxon>Fabales</taxon>
        <taxon>Fabaceae</taxon>
        <taxon>Papilionoideae</taxon>
        <taxon>50 kb inversion clade</taxon>
        <taxon>dalbergioids sensu lato</taxon>
        <taxon>Dalbergieae</taxon>
        <taxon>Pterocarpus clade</taxon>
        <taxon>Stylosanthes</taxon>
    </lineage>
</organism>
<feature type="non-terminal residue" evidence="2">
    <location>
        <position position="1"/>
    </location>
</feature>
<feature type="compositionally biased region" description="Polar residues" evidence="1">
    <location>
        <begin position="1"/>
        <end position="13"/>
    </location>
</feature>
<evidence type="ECO:0000313" key="3">
    <source>
        <dbReference type="Proteomes" id="UP001341840"/>
    </source>
</evidence>
<dbReference type="Proteomes" id="UP001341840">
    <property type="component" value="Unassembled WGS sequence"/>
</dbReference>
<feature type="region of interest" description="Disordered" evidence="1">
    <location>
        <begin position="1"/>
        <end position="29"/>
    </location>
</feature>
<evidence type="ECO:0000256" key="1">
    <source>
        <dbReference type="SAM" id="MobiDB-lite"/>
    </source>
</evidence>
<gene>
    <name evidence="2" type="ORF">PIB30_087652</name>
</gene>
<comment type="caution">
    <text evidence="2">The sequence shown here is derived from an EMBL/GenBank/DDBJ whole genome shotgun (WGS) entry which is preliminary data.</text>
</comment>
<sequence>QDYGNNGNGNSIATIILGGNDRGPRPRTAPLPFNPAVNAGWPPYGMPPNFNPLVMHSNVGNNSNPAFQFGSMPNSSNQFFPEISRSIGASSSNAGVSIQTVRQLIDESHLDLINLLSQHMTTILNPIVADTNAKYDHLARQVERVAQLVDFDENTGNWNLENNEVNNGNMMGMILFELYKEEKMLIKCCMKLGI</sequence>
<protein>
    <submittedName>
        <fullName evidence="2">Uncharacterized protein</fullName>
    </submittedName>
</protein>
<accession>A0ABU6UVA7</accession>
<name>A0ABU6UVA7_9FABA</name>